<sequence>MSHRVVAAPFLTKTYVMVDDPMTDEVISWSESGNTFVVWKHAEFAKDLLPKYFKHNNFSSFVRQLNTYQFRKIVPDKWEFANEHFNRGQKQLLSQIKRRKTNLPQPSAQPPVIRKSDANYNSPSNSGTDEIGSTSTSSPDSKNSGSMEVTDLSSENQKLKKDNKTLSFELASAKKQCDELVVFLRDCLMVGPDQINHVLGEGSCDSTLETVRSDADENVVVEGGGGNRLKLFGVWLKNDTVKAKHNNIHKKRKRQDQLGLSGPPTEEFGFNNGATTILMIKSTEV</sequence>
<evidence type="ECO:0000256" key="1">
    <source>
        <dbReference type="ARBA" id="ARBA00004123"/>
    </source>
</evidence>
<dbReference type="PANTHER" id="PTHR10015:SF329">
    <property type="entry name" value="HEAT STRESS TRANSCRIPTION FACTOR B-1"/>
    <property type="match status" value="1"/>
</dbReference>
<accession>A0AAV1WRZ7</accession>
<dbReference type="PANTHER" id="PTHR10015">
    <property type="entry name" value="HEAT SHOCK TRANSCRIPTION FACTOR"/>
    <property type="match status" value="1"/>
</dbReference>
<dbReference type="PRINTS" id="PR00056">
    <property type="entry name" value="HSFDOMAIN"/>
</dbReference>
<dbReference type="GO" id="GO:0003700">
    <property type="term" value="F:DNA-binding transcription factor activity"/>
    <property type="evidence" value="ECO:0007669"/>
    <property type="project" value="InterPro"/>
</dbReference>
<evidence type="ECO:0000313" key="12">
    <source>
        <dbReference type="EMBL" id="CAL0311546.1"/>
    </source>
</evidence>
<name>A0AAV1WRZ7_LUPLU</name>
<dbReference type="GO" id="GO:0000978">
    <property type="term" value="F:RNA polymerase II cis-regulatory region sequence-specific DNA binding"/>
    <property type="evidence" value="ECO:0007669"/>
    <property type="project" value="TreeGrafter"/>
</dbReference>
<proteinExistence type="inferred from homology"/>
<keyword evidence="5" id="KW-0346">Stress response</keyword>
<comment type="similarity">
    <text evidence="9">Belongs to the HSF family.</text>
</comment>
<evidence type="ECO:0000313" key="13">
    <source>
        <dbReference type="Proteomes" id="UP001497480"/>
    </source>
</evidence>
<evidence type="ECO:0000259" key="11">
    <source>
        <dbReference type="PROSITE" id="PS00434"/>
    </source>
</evidence>
<evidence type="ECO:0000256" key="8">
    <source>
        <dbReference type="ARBA" id="ARBA00023242"/>
    </source>
</evidence>
<keyword evidence="4" id="KW-0805">Transcription regulation</keyword>
<keyword evidence="6" id="KW-0238">DNA-binding</keyword>
<comment type="subunit">
    <text evidence="2">Homotrimer.</text>
</comment>
<organism evidence="12 13">
    <name type="scientific">Lupinus luteus</name>
    <name type="common">European yellow lupine</name>
    <dbReference type="NCBI Taxonomy" id="3873"/>
    <lineage>
        <taxon>Eukaryota</taxon>
        <taxon>Viridiplantae</taxon>
        <taxon>Streptophyta</taxon>
        <taxon>Embryophyta</taxon>
        <taxon>Tracheophyta</taxon>
        <taxon>Spermatophyta</taxon>
        <taxon>Magnoliopsida</taxon>
        <taxon>eudicotyledons</taxon>
        <taxon>Gunneridae</taxon>
        <taxon>Pentapetalae</taxon>
        <taxon>rosids</taxon>
        <taxon>fabids</taxon>
        <taxon>Fabales</taxon>
        <taxon>Fabaceae</taxon>
        <taxon>Papilionoideae</taxon>
        <taxon>50 kb inversion clade</taxon>
        <taxon>genistoids sensu lato</taxon>
        <taxon>core genistoids</taxon>
        <taxon>Genisteae</taxon>
        <taxon>Lupinus</taxon>
    </lineage>
</organism>
<keyword evidence="3" id="KW-0597">Phosphoprotein</keyword>
<evidence type="ECO:0000256" key="9">
    <source>
        <dbReference type="RuleBase" id="RU004020"/>
    </source>
</evidence>
<dbReference type="Gene3D" id="1.10.10.10">
    <property type="entry name" value="Winged helix-like DNA-binding domain superfamily/Winged helix DNA-binding domain"/>
    <property type="match status" value="1"/>
</dbReference>
<evidence type="ECO:0000256" key="6">
    <source>
        <dbReference type="ARBA" id="ARBA00023125"/>
    </source>
</evidence>
<evidence type="ECO:0000256" key="4">
    <source>
        <dbReference type="ARBA" id="ARBA00023015"/>
    </source>
</evidence>
<dbReference type="GO" id="GO:0005634">
    <property type="term" value="C:nucleus"/>
    <property type="evidence" value="ECO:0007669"/>
    <property type="project" value="UniProtKB-SubCell"/>
</dbReference>
<dbReference type="SUPFAM" id="SSF46785">
    <property type="entry name" value="Winged helix' DNA-binding domain"/>
    <property type="match status" value="1"/>
</dbReference>
<feature type="domain" description="HSF-type DNA-binding" evidence="11">
    <location>
        <begin position="49"/>
        <end position="73"/>
    </location>
</feature>
<evidence type="ECO:0000256" key="5">
    <source>
        <dbReference type="ARBA" id="ARBA00023016"/>
    </source>
</evidence>
<keyword evidence="13" id="KW-1185">Reference proteome</keyword>
<dbReference type="GO" id="GO:0006357">
    <property type="term" value="P:regulation of transcription by RNA polymerase II"/>
    <property type="evidence" value="ECO:0007669"/>
    <property type="project" value="TreeGrafter"/>
</dbReference>
<dbReference type="SMART" id="SM00415">
    <property type="entry name" value="HSF"/>
    <property type="match status" value="1"/>
</dbReference>
<comment type="subcellular location">
    <subcellularLocation>
        <location evidence="1">Nucleus</location>
    </subcellularLocation>
</comment>
<protein>
    <recommendedName>
        <fullName evidence="11">HSF-type DNA-binding domain-containing protein</fullName>
    </recommendedName>
</protein>
<keyword evidence="8" id="KW-0539">Nucleus</keyword>
<evidence type="ECO:0000256" key="7">
    <source>
        <dbReference type="ARBA" id="ARBA00023163"/>
    </source>
</evidence>
<dbReference type="PROSITE" id="PS00434">
    <property type="entry name" value="HSF_DOMAIN"/>
    <property type="match status" value="1"/>
</dbReference>
<evidence type="ECO:0000256" key="10">
    <source>
        <dbReference type="SAM" id="MobiDB-lite"/>
    </source>
</evidence>
<dbReference type="Pfam" id="PF00447">
    <property type="entry name" value="HSF_DNA-bind"/>
    <property type="match status" value="1"/>
</dbReference>
<feature type="compositionally biased region" description="Low complexity" evidence="10">
    <location>
        <begin position="132"/>
        <end position="146"/>
    </location>
</feature>
<evidence type="ECO:0000256" key="2">
    <source>
        <dbReference type="ARBA" id="ARBA00011233"/>
    </source>
</evidence>
<dbReference type="AlphaFoldDB" id="A0AAV1WRZ7"/>
<dbReference type="EMBL" id="CAXHTB010000009">
    <property type="protein sequence ID" value="CAL0311546.1"/>
    <property type="molecule type" value="Genomic_DNA"/>
</dbReference>
<dbReference type="InterPro" id="IPR036388">
    <property type="entry name" value="WH-like_DNA-bd_sf"/>
</dbReference>
<reference evidence="12 13" key="1">
    <citation type="submission" date="2024-03" db="EMBL/GenBank/DDBJ databases">
        <authorList>
            <person name="Martinez-Hernandez J."/>
        </authorList>
    </citation>
    <scope>NUCLEOTIDE SEQUENCE [LARGE SCALE GENOMIC DNA]</scope>
</reference>
<dbReference type="InterPro" id="IPR000232">
    <property type="entry name" value="HSF_DNA-bd"/>
</dbReference>
<feature type="region of interest" description="Disordered" evidence="10">
    <location>
        <begin position="100"/>
        <end position="158"/>
    </location>
</feature>
<dbReference type="Proteomes" id="UP001497480">
    <property type="component" value="Unassembled WGS sequence"/>
</dbReference>
<dbReference type="InterPro" id="IPR036390">
    <property type="entry name" value="WH_DNA-bd_sf"/>
</dbReference>
<evidence type="ECO:0000256" key="3">
    <source>
        <dbReference type="ARBA" id="ARBA00022553"/>
    </source>
</evidence>
<dbReference type="FunFam" id="1.10.10.10:FF:000037">
    <property type="entry name" value="Heat stress transcription factor B-4"/>
    <property type="match status" value="1"/>
</dbReference>
<keyword evidence="7" id="KW-0804">Transcription</keyword>
<comment type="caution">
    <text evidence="12">The sequence shown here is derived from an EMBL/GenBank/DDBJ whole genome shotgun (WGS) entry which is preliminary data.</text>
</comment>
<feature type="compositionally biased region" description="Polar residues" evidence="10">
    <location>
        <begin position="118"/>
        <end position="128"/>
    </location>
</feature>
<gene>
    <name evidence="12" type="ORF">LLUT_LOCUS12606</name>
</gene>